<protein>
    <submittedName>
        <fullName evidence="1">Uncharacterized protein</fullName>
    </submittedName>
</protein>
<gene>
    <name evidence="1" type="ORF">S06H3_63445</name>
</gene>
<organism evidence="1">
    <name type="scientific">marine sediment metagenome</name>
    <dbReference type="NCBI Taxonomy" id="412755"/>
    <lineage>
        <taxon>unclassified sequences</taxon>
        <taxon>metagenomes</taxon>
        <taxon>ecological metagenomes</taxon>
    </lineage>
</organism>
<accession>X1QTP2</accession>
<name>X1QTP2_9ZZZZ</name>
<evidence type="ECO:0000313" key="1">
    <source>
        <dbReference type="EMBL" id="GAI46639.1"/>
    </source>
</evidence>
<comment type="caution">
    <text evidence="1">The sequence shown here is derived from an EMBL/GenBank/DDBJ whole genome shotgun (WGS) entry which is preliminary data.</text>
</comment>
<sequence>MISRDWKDNKKVFSVTNNILEDFTVIKEEGNYVAYYTKGS</sequence>
<reference evidence="1" key="1">
    <citation type="journal article" date="2014" name="Front. Microbiol.">
        <title>High frequency of phylogenetically diverse reductive dehalogenase-homologous genes in deep subseafloor sedimentary metagenomes.</title>
        <authorList>
            <person name="Kawai M."/>
            <person name="Futagami T."/>
            <person name="Toyoda A."/>
            <person name="Takaki Y."/>
            <person name="Nishi S."/>
            <person name="Hori S."/>
            <person name="Arai W."/>
            <person name="Tsubouchi T."/>
            <person name="Morono Y."/>
            <person name="Uchiyama I."/>
            <person name="Ito T."/>
            <person name="Fujiyama A."/>
            <person name="Inagaki F."/>
            <person name="Takami H."/>
        </authorList>
    </citation>
    <scope>NUCLEOTIDE SEQUENCE</scope>
    <source>
        <strain evidence="1">Expedition CK06-06</strain>
    </source>
</reference>
<feature type="non-terminal residue" evidence="1">
    <location>
        <position position="40"/>
    </location>
</feature>
<dbReference type="AlphaFoldDB" id="X1QTP2"/>
<proteinExistence type="predicted"/>
<dbReference type="EMBL" id="BARV01042084">
    <property type="protein sequence ID" value="GAI46639.1"/>
    <property type="molecule type" value="Genomic_DNA"/>
</dbReference>